<accession>N6TAH2</accession>
<reference evidence="7" key="1">
    <citation type="journal article" date="2013" name="Genome Biol.">
        <title>Draft genome of the mountain pine beetle, Dendroctonus ponderosae Hopkins, a major forest pest.</title>
        <authorList>
            <person name="Keeling C.I."/>
            <person name="Yuen M.M."/>
            <person name="Liao N.Y."/>
            <person name="Docking T.R."/>
            <person name="Chan S.K."/>
            <person name="Taylor G.A."/>
            <person name="Palmquist D.L."/>
            <person name="Jackman S.D."/>
            <person name="Nguyen A."/>
            <person name="Li M."/>
            <person name="Henderson H."/>
            <person name="Janes J.K."/>
            <person name="Zhao Y."/>
            <person name="Pandoh P."/>
            <person name="Moore R."/>
            <person name="Sperling F.A."/>
            <person name="Huber D.P."/>
            <person name="Birol I."/>
            <person name="Jones S.J."/>
            <person name="Bohlmann J."/>
        </authorList>
    </citation>
    <scope>NUCLEOTIDE SEQUENCE</scope>
</reference>
<dbReference type="Gene3D" id="3.30.200.20">
    <property type="entry name" value="Phosphorylase Kinase, domain 1"/>
    <property type="match status" value="1"/>
</dbReference>
<dbReference type="GO" id="GO:0004691">
    <property type="term" value="F:cAMP-dependent protein kinase activity"/>
    <property type="evidence" value="ECO:0007669"/>
    <property type="project" value="TreeGrafter"/>
</dbReference>
<evidence type="ECO:0000256" key="5">
    <source>
        <dbReference type="ARBA" id="ARBA00022840"/>
    </source>
</evidence>
<dbReference type="HOGENOM" id="CLU_203443_0_0_1"/>
<evidence type="ECO:0000256" key="2">
    <source>
        <dbReference type="ARBA" id="ARBA00022679"/>
    </source>
</evidence>
<evidence type="ECO:0000313" key="7">
    <source>
        <dbReference type="EMBL" id="ENN74738.1"/>
    </source>
</evidence>
<dbReference type="AlphaFoldDB" id="N6TAH2"/>
<feature type="non-terminal residue" evidence="7">
    <location>
        <position position="1"/>
    </location>
</feature>
<keyword evidence="2" id="KW-0808">Transferase</keyword>
<feature type="domain" description="AGC-kinase C-terminal" evidence="6">
    <location>
        <begin position="24"/>
        <end position="76"/>
    </location>
</feature>
<dbReference type="OrthoDB" id="63267at2759"/>
<keyword evidence="3" id="KW-0547">Nucleotide-binding</keyword>
<dbReference type="PROSITE" id="PS51285">
    <property type="entry name" value="AGC_KINASE_CTER"/>
    <property type="match status" value="1"/>
</dbReference>
<dbReference type="GO" id="GO:0005952">
    <property type="term" value="C:cAMP-dependent protein kinase complex"/>
    <property type="evidence" value="ECO:0007669"/>
    <property type="project" value="TreeGrafter"/>
</dbReference>
<name>N6TAH2_DENPD</name>
<dbReference type="PANTHER" id="PTHR24353">
    <property type="entry name" value="CYCLIC NUCLEOTIDE-DEPENDENT PROTEIN KINASE"/>
    <property type="match status" value="1"/>
</dbReference>
<evidence type="ECO:0000256" key="1">
    <source>
        <dbReference type="ARBA" id="ARBA00022527"/>
    </source>
</evidence>
<dbReference type="PANTHER" id="PTHR24353:SF153">
    <property type="entry name" value="CAMP-DEPENDENT PROTEIN KINASE CATALYTIC SUBUNIT 1"/>
    <property type="match status" value="1"/>
</dbReference>
<keyword evidence="4" id="KW-0418">Kinase</keyword>
<proteinExistence type="predicted"/>
<evidence type="ECO:0000256" key="4">
    <source>
        <dbReference type="ARBA" id="ARBA00022777"/>
    </source>
</evidence>
<dbReference type="InterPro" id="IPR000961">
    <property type="entry name" value="AGC-kinase_C"/>
</dbReference>
<dbReference type="GO" id="GO:0005829">
    <property type="term" value="C:cytosol"/>
    <property type="evidence" value="ECO:0007669"/>
    <property type="project" value="TreeGrafter"/>
</dbReference>
<gene>
    <name evidence="7" type="ORF">YQE_08676</name>
</gene>
<evidence type="ECO:0000259" key="6">
    <source>
        <dbReference type="PROSITE" id="PS51285"/>
    </source>
</evidence>
<dbReference type="SMART" id="SM00133">
    <property type="entry name" value="S_TK_X"/>
    <property type="match status" value="1"/>
</dbReference>
<keyword evidence="5" id="KW-0067">ATP-binding</keyword>
<sequence length="76" mass="9024">MAVKKLFGNLRNGTADIKSHRWFHHTNFEGIFNRQIEPPFRPKIKSASDTSNFDDYPHSDLKISEHNLFQDQFEEF</sequence>
<dbReference type="Gene3D" id="1.10.510.10">
    <property type="entry name" value="Transferase(Phosphotransferase) domain 1"/>
    <property type="match status" value="1"/>
</dbReference>
<dbReference type="GO" id="GO:0005524">
    <property type="term" value="F:ATP binding"/>
    <property type="evidence" value="ECO:0007669"/>
    <property type="project" value="UniProtKB-KW"/>
</dbReference>
<protein>
    <recommendedName>
        <fullName evidence="6">AGC-kinase C-terminal domain-containing protein</fullName>
    </recommendedName>
</protein>
<dbReference type="OMA" id="NDCGAED"/>
<dbReference type="GO" id="GO:0005634">
    <property type="term" value="C:nucleus"/>
    <property type="evidence" value="ECO:0007669"/>
    <property type="project" value="TreeGrafter"/>
</dbReference>
<organism evidence="7">
    <name type="scientific">Dendroctonus ponderosae</name>
    <name type="common">Mountain pine beetle</name>
    <dbReference type="NCBI Taxonomy" id="77166"/>
    <lineage>
        <taxon>Eukaryota</taxon>
        <taxon>Metazoa</taxon>
        <taxon>Ecdysozoa</taxon>
        <taxon>Arthropoda</taxon>
        <taxon>Hexapoda</taxon>
        <taxon>Insecta</taxon>
        <taxon>Pterygota</taxon>
        <taxon>Neoptera</taxon>
        <taxon>Endopterygota</taxon>
        <taxon>Coleoptera</taxon>
        <taxon>Polyphaga</taxon>
        <taxon>Cucujiformia</taxon>
        <taxon>Curculionidae</taxon>
        <taxon>Scolytinae</taxon>
        <taxon>Dendroctonus</taxon>
    </lineage>
</organism>
<keyword evidence="1" id="KW-0723">Serine/threonine-protein kinase</keyword>
<evidence type="ECO:0000256" key="3">
    <source>
        <dbReference type="ARBA" id="ARBA00022741"/>
    </source>
</evidence>
<dbReference type="EMBL" id="KB741033">
    <property type="protein sequence ID" value="ENN74738.1"/>
    <property type="molecule type" value="Genomic_DNA"/>
</dbReference>